<dbReference type="OrthoDB" id="2121326at2759"/>
<dbReference type="EnsemblMetazoa" id="XM_781977">
    <property type="protein sequence ID" value="XP_787070"/>
    <property type="gene ID" value="LOC582000"/>
</dbReference>
<keyword evidence="4" id="KW-1185">Reference proteome</keyword>
<dbReference type="AlphaFoldDB" id="A0A7M7RBU1"/>
<protein>
    <recommendedName>
        <fullName evidence="2">Thioredoxin domain-containing protein</fullName>
    </recommendedName>
</protein>
<dbReference type="Pfam" id="PF00085">
    <property type="entry name" value="Thioredoxin"/>
    <property type="match status" value="1"/>
</dbReference>
<dbReference type="OMA" id="CYADWCS"/>
<accession>A0A7M7RBU1</accession>
<reference evidence="4" key="1">
    <citation type="submission" date="2015-02" db="EMBL/GenBank/DDBJ databases">
        <title>Genome sequencing for Strongylocentrotus purpuratus.</title>
        <authorList>
            <person name="Murali S."/>
            <person name="Liu Y."/>
            <person name="Vee V."/>
            <person name="English A."/>
            <person name="Wang M."/>
            <person name="Skinner E."/>
            <person name="Han Y."/>
            <person name="Muzny D.M."/>
            <person name="Worley K.C."/>
            <person name="Gibbs R.A."/>
        </authorList>
    </citation>
    <scope>NUCLEOTIDE SEQUENCE</scope>
</reference>
<dbReference type="KEGG" id="spu:582000"/>
<dbReference type="PRINTS" id="PR00421">
    <property type="entry name" value="THIOREDOXIN"/>
</dbReference>
<dbReference type="InterPro" id="IPR036249">
    <property type="entry name" value="Thioredoxin-like_sf"/>
</dbReference>
<organism evidence="3 4">
    <name type="scientific">Strongylocentrotus purpuratus</name>
    <name type="common">Purple sea urchin</name>
    <dbReference type="NCBI Taxonomy" id="7668"/>
    <lineage>
        <taxon>Eukaryota</taxon>
        <taxon>Metazoa</taxon>
        <taxon>Echinodermata</taxon>
        <taxon>Eleutherozoa</taxon>
        <taxon>Echinozoa</taxon>
        <taxon>Echinoidea</taxon>
        <taxon>Euechinoidea</taxon>
        <taxon>Echinacea</taxon>
        <taxon>Camarodonta</taxon>
        <taxon>Echinidea</taxon>
        <taxon>Strongylocentrotidae</taxon>
        <taxon>Strongylocentrotus</taxon>
    </lineage>
</organism>
<name>A0A7M7RBU1_STRPU</name>
<evidence type="ECO:0000313" key="4">
    <source>
        <dbReference type="Proteomes" id="UP000007110"/>
    </source>
</evidence>
<reference evidence="3" key="2">
    <citation type="submission" date="2021-01" db="UniProtKB">
        <authorList>
            <consortium name="EnsemblMetazoa"/>
        </authorList>
    </citation>
    <scope>IDENTIFICATION</scope>
</reference>
<dbReference type="InterPro" id="IPR013766">
    <property type="entry name" value="Thioredoxin_domain"/>
</dbReference>
<dbReference type="Gene3D" id="3.40.30.10">
    <property type="entry name" value="Glutaredoxin"/>
    <property type="match status" value="1"/>
</dbReference>
<dbReference type="PROSITE" id="PS00194">
    <property type="entry name" value="THIOREDOXIN_1"/>
    <property type="match status" value="1"/>
</dbReference>
<dbReference type="PROSITE" id="PS51352">
    <property type="entry name" value="THIOREDOXIN_2"/>
    <property type="match status" value="1"/>
</dbReference>
<dbReference type="CDD" id="cd02947">
    <property type="entry name" value="TRX_family"/>
    <property type="match status" value="1"/>
</dbReference>
<dbReference type="SUPFAM" id="SSF52833">
    <property type="entry name" value="Thioredoxin-like"/>
    <property type="match status" value="1"/>
</dbReference>
<proteinExistence type="predicted"/>
<dbReference type="InterPro" id="IPR017937">
    <property type="entry name" value="Thioredoxin_CS"/>
</dbReference>
<dbReference type="FunFam" id="3.40.30.10:FF:000245">
    <property type="entry name" value="Thioredoxin"/>
    <property type="match status" value="1"/>
</dbReference>
<feature type="domain" description="Thioredoxin" evidence="2">
    <location>
        <begin position="1"/>
        <end position="106"/>
    </location>
</feature>
<dbReference type="InParanoid" id="A0A7M7RBU1"/>
<evidence type="ECO:0000259" key="2">
    <source>
        <dbReference type="PROSITE" id="PS51352"/>
    </source>
</evidence>
<dbReference type="GeneID" id="582000"/>
<sequence length="106" mass="11428">MAGSVVQIANLGEYKDFIKDSPAVIDFYATWCGPCKVISPKFVGLATEYPAVKFGKVDVDDASEVSEECGISAMPTFQFFKNGEKVAEVKGASEKALVDALKELIK</sequence>
<dbReference type="PANTHER" id="PTHR46115">
    <property type="entry name" value="THIOREDOXIN-LIKE PROTEIN 1"/>
    <property type="match status" value="1"/>
</dbReference>
<evidence type="ECO:0000313" key="3">
    <source>
        <dbReference type="EnsemblMetazoa" id="XP_787070"/>
    </source>
</evidence>
<dbReference type="Proteomes" id="UP000007110">
    <property type="component" value="Unassembled WGS sequence"/>
</dbReference>
<dbReference type="RefSeq" id="XP_787070.1">
    <property type="nucleotide sequence ID" value="XM_781977.5"/>
</dbReference>
<evidence type="ECO:0000256" key="1">
    <source>
        <dbReference type="ARBA" id="ARBA00023157"/>
    </source>
</evidence>
<keyword evidence="1" id="KW-1015">Disulfide bond</keyword>